<dbReference type="Pfam" id="PF00908">
    <property type="entry name" value="dTDP_sugar_isom"/>
    <property type="match status" value="1"/>
</dbReference>
<sequence>MIQALPTKFAEARVFVPDVFEDDRGFFKETWSDPKYAEAGLDLRFAQDSCSWSTRNVIRGLHYDFRMAKLVQCLKGRIWDAIVDLRRNSPTYLQWQGFLLTDRNHKQLFVPAGFGHGFLALDDEVVVHYKNSVPYDPANEGAVWWRNAKIGVEWPLVGEPRLSAKDAAVPEEFLP</sequence>
<evidence type="ECO:0000313" key="4">
    <source>
        <dbReference type="EMBL" id="BDE06244.1"/>
    </source>
</evidence>
<feature type="active site" description="Proton donor" evidence="1">
    <location>
        <position position="129"/>
    </location>
</feature>
<name>A0AAN1XVN8_UNVUL</name>
<evidence type="ECO:0000256" key="3">
    <source>
        <dbReference type="RuleBase" id="RU364069"/>
    </source>
</evidence>
<keyword evidence="5" id="KW-1185">Reference proteome</keyword>
<dbReference type="GO" id="GO:0000271">
    <property type="term" value="P:polysaccharide biosynthetic process"/>
    <property type="evidence" value="ECO:0007669"/>
    <property type="project" value="TreeGrafter"/>
</dbReference>
<comment type="pathway">
    <text evidence="3">Carbohydrate biosynthesis; dTDP-L-rhamnose biosynthesis.</text>
</comment>
<feature type="site" description="Participates in a stacking interaction with the thymidine ring of dTDP-4-oxo-6-deoxyglucose" evidence="2">
    <location>
        <position position="135"/>
    </location>
</feature>
<comment type="function">
    <text evidence="3">Catalyzes the epimerization of the C3' and C5'positions of dTDP-6-deoxy-D-xylo-4-hexulose, forming dTDP-6-deoxy-L-lyxo-4-hexulose.</text>
</comment>
<organism evidence="4 5">
    <name type="scientific">Vulcanimicrobium alpinum</name>
    <dbReference type="NCBI Taxonomy" id="3016050"/>
    <lineage>
        <taxon>Bacteria</taxon>
        <taxon>Bacillati</taxon>
        <taxon>Vulcanimicrobiota</taxon>
        <taxon>Vulcanimicrobiia</taxon>
        <taxon>Vulcanimicrobiales</taxon>
        <taxon>Vulcanimicrobiaceae</taxon>
        <taxon>Vulcanimicrobium</taxon>
    </lineage>
</organism>
<keyword evidence="3" id="KW-0413">Isomerase</keyword>
<dbReference type="EMBL" id="AP025523">
    <property type="protein sequence ID" value="BDE06244.1"/>
    <property type="molecule type" value="Genomic_DNA"/>
</dbReference>
<dbReference type="KEGG" id="vab:WPS_15200"/>
<dbReference type="Proteomes" id="UP001317532">
    <property type="component" value="Chromosome"/>
</dbReference>
<dbReference type="EC" id="5.1.3.13" evidence="3"/>
<dbReference type="CDD" id="cd00438">
    <property type="entry name" value="cupin_RmlC"/>
    <property type="match status" value="1"/>
</dbReference>
<evidence type="ECO:0000256" key="1">
    <source>
        <dbReference type="PIRSR" id="PIRSR600888-1"/>
    </source>
</evidence>
<dbReference type="InterPro" id="IPR000888">
    <property type="entry name" value="RmlC-like"/>
</dbReference>
<dbReference type="AlphaFoldDB" id="A0AAN1XVN8"/>
<evidence type="ECO:0000313" key="5">
    <source>
        <dbReference type="Proteomes" id="UP001317532"/>
    </source>
</evidence>
<evidence type="ECO:0000256" key="2">
    <source>
        <dbReference type="PIRSR" id="PIRSR600888-3"/>
    </source>
</evidence>
<dbReference type="Gene3D" id="2.60.120.10">
    <property type="entry name" value="Jelly Rolls"/>
    <property type="match status" value="1"/>
</dbReference>
<dbReference type="GO" id="GO:0005829">
    <property type="term" value="C:cytosol"/>
    <property type="evidence" value="ECO:0007669"/>
    <property type="project" value="TreeGrafter"/>
</dbReference>
<dbReference type="SUPFAM" id="SSF51182">
    <property type="entry name" value="RmlC-like cupins"/>
    <property type="match status" value="1"/>
</dbReference>
<comment type="similarity">
    <text evidence="3">Belongs to the dTDP-4-dehydrorhamnose 3,5-epimerase family.</text>
</comment>
<dbReference type="GO" id="GO:0008830">
    <property type="term" value="F:dTDP-4-dehydrorhamnose 3,5-epimerase activity"/>
    <property type="evidence" value="ECO:0007669"/>
    <property type="project" value="UniProtKB-UniRule"/>
</dbReference>
<protein>
    <recommendedName>
        <fullName evidence="3">dTDP-4-dehydrorhamnose 3,5-epimerase</fullName>
        <ecNumber evidence="3">5.1.3.13</ecNumber>
    </recommendedName>
    <alternativeName>
        <fullName evidence="3">Thymidine diphospho-4-keto-rhamnose 3,5-epimerase</fullName>
    </alternativeName>
</protein>
<dbReference type="InterPro" id="IPR014710">
    <property type="entry name" value="RmlC-like_jellyroll"/>
</dbReference>
<proteinExistence type="inferred from homology"/>
<gene>
    <name evidence="4" type="ORF">WPS_15200</name>
</gene>
<dbReference type="PANTHER" id="PTHR21047:SF2">
    <property type="entry name" value="THYMIDINE DIPHOSPHO-4-KETO-RHAMNOSE 3,5-EPIMERASE"/>
    <property type="match status" value="1"/>
</dbReference>
<comment type="catalytic activity">
    <reaction evidence="3">
        <text>dTDP-4-dehydro-6-deoxy-alpha-D-glucose = dTDP-4-dehydro-beta-L-rhamnose</text>
        <dbReference type="Rhea" id="RHEA:16969"/>
        <dbReference type="ChEBI" id="CHEBI:57649"/>
        <dbReference type="ChEBI" id="CHEBI:62830"/>
        <dbReference type="EC" id="5.1.3.13"/>
    </reaction>
</comment>
<dbReference type="RefSeq" id="WP_317997219.1">
    <property type="nucleotide sequence ID" value="NZ_AP025523.1"/>
</dbReference>
<dbReference type="GO" id="GO:0019305">
    <property type="term" value="P:dTDP-rhamnose biosynthetic process"/>
    <property type="evidence" value="ECO:0007669"/>
    <property type="project" value="UniProtKB-UniRule"/>
</dbReference>
<dbReference type="InterPro" id="IPR011051">
    <property type="entry name" value="RmlC_Cupin_sf"/>
</dbReference>
<dbReference type="PANTHER" id="PTHR21047">
    <property type="entry name" value="DTDP-6-DEOXY-D-GLUCOSE-3,5 EPIMERASE"/>
    <property type="match status" value="1"/>
</dbReference>
<reference evidence="4 5" key="1">
    <citation type="journal article" date="2022" name="ISME Commun">
        <title>Vulcanimicrobium alpinus gen. nov. sp. nov., the first cultivated representative of the candidate phylum 'Eremiobacterota', is a metabolically versatile aerobic anoxygenic phototroph.</title>
        <authorList>
            <person name="Yabe S."/>
            <person name="Muto K."/>
            <person name="Abe K."/>
            <person name="Yokota A."/>
            <person name="Staudigel H."/>
            <person name="Tebo B.M."/>
        </authorList>
    </citation>
    <scope>NUCLEOTIDE SEQUENCE [LARGE SCALE GENOMIC DNA]</scope>
    <source>
        <strain evidence="4 5">WC8-2</strain>
    </source>
</reference>
<dbReference type="NCBIfam" id="TIGR01221">
    <property type="entry name" value="rmlC"/>
    <property type="match status" value="1"/>
</dbReference>
<feature type="active site" description="Proton acceptor" evidence="1">
    <location>
        <position position="62"/>
    </location>
</feature>
<comment type="subunit">
    <text evidence="3">Homodimer.</text>
</comment>
<accession>A0AAN1XVN8</accession>